<reference evidence="2 3" key="1">
    <citation type="submission" date="2017-08" db="EMBL/GenBank/DDBJ databases">
        <title>Infants hospitalized years apart are colonized by the same room-sourced microbial strains.</title>
        <authorList>
            <person name="Brooks B."/>
            <person name="Olm M.R."/>
            <person name="Firek B.A."/>
            <person name="Baker R."/>
            <person name="Thomas B.C."/>
            <person name="Morowitz M.J."/>
            <person name="Banfield J.F."/>
        </authorList>
    </citation>
    <scope>NUCLEOTIDE SEQUENCE [LARGE SCALE GENOMIC DNA]</scope>
    <source>
        <strain evidence="2">S2_003_000_R2_14</strain>
    </source>
</reference>
<dbReference type="AlphaFoldDB" id="A0A2W5THC3"/>
<organism evidence="2 3">
    <name type="scientific">Archangium gephyra</name>
    <dbReference type="NCBI Taxonomy" id="48"/>
    <lineage>
        <taxon>Bacteria</taxon>
        <taxon>Pseudomonadati</taxon>
        <taxon>Myxococcota</taxon>
        <taxon>Myxococcia</taxon>
        <taxon>Myxococcales</taxon>
        <taxon>Cystobacterineae</taxon>
        <taxon>Archangiaceae</taxon>
        <taxon>Archangium</taxon>
    </lineage>
</organism>
<comment type="caution">
    <text evidence="2">The sequence shown here is derived from an EMBL/GenBank/DDBJ whole genome shotgun (WGS) entry which is preliminary data.</text>
</comment>
<name>A0A2W5THC3_9BACT</name>
<keyword evidence="2" id="KW-0132">Cell division</keyword>
<protein>
    <submittedName>
        <fullName evidence="2">Cell division protein FtsL</fullName>
    </submittedName>
</protein>
<evidence type="ECO:0000256" key="1">
    <source>
        <dbReference type="SAM" id="Phobius"/>
    </source>
</evidence>
<proteinExistence type="predicted"/>
<feature type="transmembrane region" description="Helical" evidence="1">
    <location>
        <begin position="12"/>
        <end position="40"/>
    </location>
</feature>
<evidence type="ECO:0000313" key="3">
    <source>
        <dbReference type="Proteomes" id="UP000249061"/>
    </source>
</evidence>
<keyword evidence="2" id="KW-0131">Cell cycle</keyword>
<gene>
    <name evidence="2" type="ORF">DI536_13850</name>
</gene>
<accession>A0A2W5THC3</accession>
<evidence type="ECO:0000313" key="2">
    <source>
        <dbReference type="EMBL" id="PZR12663.1"/>
    </source>
</evidence>
<dbReference type="EMBL" id="QFQP01000011">
    <property type="protein sequence ID" value="PZR12663.1"/>
    <property type="molecule type" value="Genomic_DNA"/>
</dbReference>
<dbReference type="GO" id="GO:0051301">
    <property type="term" value="P:cell division"/>
    <property type="evidence" value="ECO:0007669"/>
    <property type="project" value="UniProtKB-KW"/>
</dbReference>
<keyword evidence="1" id="KW-0472">Membrane</keyword>
<keyword evidence="1" id="KW-1133">Transmembrane helix</keyword>
<dbReference type="Proteomes" id="UP000249061">
    <property type="component" value="Unassembled WGS sequence"/>
</dbReference>
<keyword evidence="1" id="KW-0812">Transmembrane</keyword>
<sequence>MSVVLEARNKGGISLSVILLEILPAALAVMLLAVVGIVHVTSRVMVVKMGYELSKKDAQGVELQRANDALKVEIASLTAPSKLAPTAAAQLKMQVPTVVIPVKN</sequence>